<dbReference type="Proteomes" id="UP000735302">
    <property type="component" value="Unassembled WGS sequence"/>
</dbReference>
<sequence>MEASASPKGHQAVASSRGHRSSKGLSWLMLLGQFLHLFHAPTDSDMKERVDEADQGSSTDVVKLSKDELFTKHNLPQQLPTLIEIKKAIPKHCFESSTKLSIYYMCKDFLQVVCLFLLCEWTWQVLPISVQFVITPLYWYVQGTFFTALFVVGHDAGHGSFSSSELVNTICGTICHTFILCPYYTWKLSHRSHHKNTNNMDKDEMFFPVRKHQDPNVEILLPFFGFGVGWFFYLVQGYRPRELKSKHNYPSPNNHHHHHYHHHHQQQHQQQQQQRQQSQHYGIISSRGVNINITIQYCQDYRCSDKFQESLGVMEHFNIWFPKFRGYVVQCAVSMASLIAWCLVLNSVRQCYGLGFLLYHFAAPCFVFGSYTVTITFLHHCDESNPWFGDDVWDDVRGRLSSVDRHYGWCHNILHSISTHQIHHLFPKIPHYHLEEATVHFRKKFPSLVRINNDPILLSFWRMFCAYKQKNIVEDSTDIFYFKRN</sequence>
<keyword evidence="5" id="KW-1185">Reference proteome</keyword>
<dbReference type="InterPro" id="IPR012171">
    <property type="entry name" value="Fatty_acid_desaturase"/>
</dbReference>
<keyword evidence="2" id="KW-0812">Transmembrane</keyword>
<feature type="transmembrane region" description="Helical" evidence="2">
    <location>
        <begin position="166"/>
        <end position="186"/>
    </location>
</feature>
<feature type="compositionally biased region" description="Low complexity" evidence="1">
    <location>
        <begin position="267"/>
        <end position="279"/>
    </location>
</feature>
<keyword evidence="2" id="KW-1133">Transmembrane helix</keyword>
<dbReference type="EMBL" id="BLXT01007005">
    <property type="protein sequence ID" value="GFO35846.1"/>
    <property type="molecule type" value="Genomic_DNA"/>
</dbReference>
<feature type="compositionally biased region" description="Basic residues" evidence="1">
    <location>
        <begin position="254"/>
        <end position="266"/>
    </location>
</feature>
<dbReference type="InterPro" id="IPR005804">
    <property type="entry name" value="FA_desaturase_dom"/>
</dbReference>
<evidence type="ECO:0000313" key="5">
    <source>
        <dbReference type="Proteomes" id="UP000735302"/>
    </source>
</evidence>
<evidence type="ECO:0000256" key="2">
    <source>
        <dbReference type="SAM" id="Phobius"/>
    </source>
</evidence>
<dbReference type="GO" id="GO:0016491">
    <property type="term" value="F:oxidoreductase activity"/>
    <property type="evidence" value="ECO:0007669"/>
    <property type="project" value="InterPro"/>
</dbReference>
<reference evidence="4 5" key="1">
    <citation type="journal article" date="2021" name="Elife">
        <title>Chloroplast acquisition without the gene transfer in kleptoplastic sea slugs, Plakobranchus ocellatus.</title>
        <authorList>
            <person name="Maeda T."/>
            <person name="Takahashi S."/>
            <person name="Yoshida T."/>
            <person name="Shimamura S."/>
            <person name="Takaki Y."/>
            <person name="Nagai Y."/>
            <person name="Toyoda A."/>
            <person name="Suzuki Y."/>
            <person name="Arimoto A."/>
            <person name="Ishii H."/>
            <person name="Satoh N."/>
            <person name="Nishiyama T."/>
            <person name="Hasebe M."/>
            <person name="Maruyama T."/>
            <person name="Minagawa J."/>
            <person name="Obokata J."/>
            <person name="Shigenobu S."/>
        </authorList>
    </citation>
    <scope>NUCLEOTIDE SEQUENCE [LARGE SCALE GENOMIC DNA]</scope>
</reference>
<feature type="transmembrane region" description="Helical" evidence="2">
    <location>
        <begin position="354"/>
        <end position="378"/>
    </location>
</feature>
<dbReference type="GO" id="GO:0006629">
    <property type="term" value="P:lipid metabolic process"/>
    <property type="evidence" value="ECO:0007669"/>
    <property type="project" value="InterPro"/>
</dbReference>
<feature type="domain" description="Fatty acid desaturase" evidence="3">
    <location>
        <begin position="137"/>
        <end position="246"/>
    </location>
</feature>
<evidence type="ECO:0000313" key="4">
    <source>
        <dbReference type="EMBL" id="GFO35846.1"/>
    </source>
</evidence>
<feature type="region of interest" description="Disordered" evidence="1">
    <location>
        <begin position="245"/>
        <end position="279"/>
    </location>
</feature>
<gene>
    <name evidence="4" type="ORF">PoB_006235100</name>
</gene>
<feature type="transmembrane region" description="Helical" evidence="2">
    <location>
        <begin position="327"/>
        <end position="348"/>
    </location>
</feature>
<keyword evidence="2" id="KW-0472">Membrane</keyword>
<accession>A0AAV4CVA6</accession>
<feature type="transmembrane region" description="Helical" evidence="2">
    <location>
        <begin position="137"/>
        <end position="154"/>
    </location>
</feature>
<proteinExistence type="predicted"/>
<comment type="caution">
    <text evidence="4">The sequence shown here is derived from an EMBL/GenBank/DDBJ whole genome shotgun (WGS) entry which is preliminary data.</text>
</comment>
<evidence type="ECO:0000259" key="3">
    <source>
        <dbReference type="Pfam" id="PF00487"/>
    </source>
</evidence>
<name>A0AAV4CVA6_9GAST</name>
<evidence type="ECO:0000256" key="1">
    <source>
        <dbReference type="SAM" id="MobiDB-lite"/>
    </source>
</evidence>
<dbReference type="AlphaFoldDB" id="A0AAV4CVA6"/>
<dbReference type="PANTHER" id="PTHR32100">
    <property type="entry name" value="OMEGA-6 FATTY ACID DESATURASE, CHLOROPLASTIC"/>
    <property type="match status" value="1"/>
</dbReference>
<protein>
    <submittedName>
        <fullName evidence="4">Delta(12)-fatty-acid desaturase</fullName>
    </submittedName>
</protein>
<organism evidence="4 5">
    <name type="scientific">Plakobranchus ocellatus</name>
    <dbReference type="NCBI Taxonomy" id="259542"/>
    <lineage>
        <taxon>Eukaryota</taxon>
        <taxon>Metazoa</taxon>
        <taxon>Spiralia</taxon>
        <taxon>Lophotrochozoa</taxon>
        <taxon>Mollusca</taxon>
        <taxon>Gastropoda</taxon>
        <taxon>Heterobranchia</taxon>
        <taxon>Euthyneura</taxon>
        <taxon>Panpulmonata</taxon>
        <taxon>Sacoglossa</taxon>
        <taxon>Placobranchoidea</taxon>
        <taxon>Plakobranchidae</taxon>
        <taxon>Plakobranchus</taxon>
    </lineage>
</organism>
<feature type="transmembrane region" description="Helical" evidence="2">
    <location>
        <begin position="219"/>
        <end position="238"/>
    </location>
</feature>
<dbReference type="Pfam" id="PF00487">
    <property type="entry name" value="FA_desaturase"/>
    <property type="match status" value="1"/>
</dbReference>